<evidence type="ECO:0000313" key="10">
    <source>
        <dbReference type="Proteomes" id="UP000663828"/>
    </source>
</evidence>
<keyword evidence="10" id="KW-1185">Reference proteome</keyword>
<evidence type="ECO:0000256" key="6">
    <source>
        <dbReference type="SAM" id="MobiDB-lite"/>
    </source>
</evidence>
<proteinExistence type="predicted"/>
<feature type="region of interest" description="Disordered" evidence="6">
    <location>
        <begin position="194"/>
        <end position="228"/>
    </location>
</feature>
<dbReference type="Pfam" id="PF00160">
    <property type="entry name" value="Pro_isomerase"/>
    <property type="match status" value="1"/>
</dbReference>
<reference evidence="9" key="1">
    <citation type="submission" date="2021-02" db="EMBL/GenBank/DDBJ databases">
        <authorList>
            <person name="Nowell W R."/>
        </authorList>
    </citation>
    <scope>NUCLEOTIDE SEQUENCE</scope>
</reference>
<dbReference type="PANTHER" id="PTHR11071">
    <property type="entry name" value="PEPTIDYL-PROLYL CIS-TRANS ISOMERASE"/>
    <property type="match status" value="1"/>
</dbReference>
<keyword evidence="4" id="KW-0697">Rotamase</keyword>
<dbReference type="EC" id="5.2.1.8" evidence="3"/>
<dbReference type="EMBL" id="CAJNOR010008132">
    <property type="protein sequence ID" value="CAF1629095.1"/>
    <property type="molecule type" value="Genomic_DNA"/>
</dbReference>
<dbReference type="FunFam" id="2.40.100.10:FF:000013">
    <property type="entry name" value="Peptidyl-prolyl cis-trans isomerase"/>
    <property type="match status" value="1"/>
</dbReference>
<gene>
    <name evidence="8" type="ORF">EDS130_LOCUS43634</name>
    <name evidence="9" type="ORF">XAT740_LOCUS51343</name>
</gene>
<dbReference type="InterPro" id="IPR029000">
    <property type="entry name" value="Cyclophilin-like_dom_sf"/>
</dbReference>
<dbReference type="EMBL" id="CAJNOJ010000740">
    <property type="protein sequence ID" value="CAF1517218.1"/>
    <property type="molecule type" value="Genomic_DNA"/>
</dbReference>
<dbReference type="Proteomes" id="UP000663828">
    <property type="component" value="Unassembled WGS sequence"/>
</dbReference>
<feature type="domain" description="PPIase cyclophilin-type" evidence="7">
    <location>
        <begin position="289"/>
        <end position="445"/>
    </location>
</feature>
<keyword evidence="5" id="KW-0413">Isomerase</keyword>
<evidence type="ECO:0000256" key="2">
    <source>
        <dbReference type="ARBA" id="ARBA00002388"/>
    </source>
</evidence>
<feature type="compositionally biased region" description="Basic residues" evidence="6">
    <location>
        <begin position="200"/>
        <end position="214"/>
    </location>
</feature>
<protein>
    <recommendedName>
        <fullName evidence="3">peptidylprolyl isomerase</fullName>
        <ecNumber evidence="3">5.2.1.8</ecNumber>
    </recommendedName>
</protein>
<comment type="catalytic activity">
    <reaction evidence="1">
        <text>[protein]-peptidylproline (omega=180) = [protein]-peptidylproline (omega=0)</text>
        <dbReference type="Rhea" id="RHEA:16237"/>
        <dbReference type="Rhea" id="RHEA-COMP:10747"/>
        <dbReference type="Rhea" id="RHEA-COMP:10748"/>
        <dbReference type="ChEBI" id="CHEBI:83833"/>
        <dbReference type="ChEBI" id="CHEBI:83834"/>
        <dbReference type="EC" id="5.2.1.8"/>
    </reaction>
</comment>
<dbReference type="GO" id="GO:0003755">
    <property type="term" value="F:peptidyl-prolyl cis-trans isomerase activity"/>
    <property type="evidence" value="ECO:0007669"/>
    <property type="project" value="UniProtKB-KW"/>
</dbReference>
<feature type="compositionally biased region" description="Basic and acidic residues" evidence="6">
    <location>
        <begin position="215"/>
        <end position="228"/>
    </location>
</feature>
<evidence type="ECO:0000256" key="5">
    <source>
        <dbReference type="ARBA" id="ARBA00023235"/>
    </source>
</evidence>
<dbReference type="PRINTS" id="PR00153">
    <property type="entry name" value="CSAPPISMRASE"/>
</dbReference>
<dbReference type="GO" id="GO:0006457">
    <property type="term" value="P:protein folding"/>
    <property type="evidence" value="ECO:0007669"/>
    <property type="project" value="InterPro"/>
</dbReference>
<dbReference type="SUPFAM" id="SSF50891">
    <property type="entry name" value="Cyclophilin-like"/>
    <property type="match status" value="1"/>
</dbReference>
<evidence type="ECO:0000256" key="1">
    <source>
        <dbReference type="ARBA" id="ARBA00000971"/>
    </source>
</evidence>
<dbReference type="PANTHER" id="PTHR11071:SF561">
    <property type="entry name" value="PEPTIDYL-PROLYL CIS-TRANS ISOMERASE D-RELATED"/>
    <property type="match status" value="1"/>
</dbReference>
<evidence type="ECO:0000259" key="7">
    <source>
        <dbReference type="PROSITE" id="PS50072"/>
    </source>
</evidence>
<dbReference type="AlphaFoldDB" id="A0A816D1F0"/>
<dbReference type="Proteomes" id="UP000663852">
    <property type="component" value="Unassembled WGS sequence"/>
</dbReference>
<dbReference type="GO" id="GO:0016018">
    <property type="term" value="F:cyclosporin A binding"/>
    <property type="evidence" value="ECO:0007669"/>
    <property type="project" value="TreeGrafter"/>
</dbReference>
<dbReference type="InterPro" id="IPR020892">
    <property type="entry name" value="Cyclophilin-type_PPIase_CS"/>
</dbReference>
<dbReference type="PROSITE" id="PS50072">
    <property type="entry name" value="CSA_PPIASE_2"/>
    <property type="match status" value="1"/>
</dbReference>
<comment type="function">
    <text evidence="2">PPIases accelerate the folding of proteins. It catalyzes the cis-trans isomerization of proline imidic peptide bonds in oligopeptides.</text>
</comment>
<organism evidence="9 10">
    <name type="scientific">Adineta ricciae</name>
    <name type="common">Rotifer</name>
    <dbReference type="NCBI Taxonomy" id="249248"/>
    <lineage>
        <taxon>Eukaryota</taxon>
        <taxon>Metazoa</taxon>
        <taxon>Spiralia</taxon>
        <taxon>Gnathifera</taxon>
        <taxon>Rotifera</taxon>
        <taxon>Eurotatoria</taxon>
        <taxon>Bdelloidea</taxon>
        <taxon>Adinetida</taxon>
        <taxon>Adinetidae</taxon>
        <taxon>Adineta</taxon>
    </lineage>
</organism>
<comment type="caution">
    <text evidence="9">The sequence shown here is derived from an EMBL/GenBank/DDBJ whole genome shotgun (WGS) entry which is preliminary data.</text>
</comment>
<dbReference type="OrthoDB" id="10002624at2759"/>
<dbReference type="Gene3D" id="2.40.100.10">
    <property type="entry name" value="Cyclophilin-like"/>
    <property type="match status" value="1"/>
</dbReference>
<dbReference type="InterPro" id="IPR002130">
    <property type="entry name" value="Cyclophilin-type_PPIase_dom"/>
</dbReference>
<dbReference type="PROSITE" id="PS00170">
    <property type="entry name" value="CSA_PPIASE_1"/>
    <property type="match status" value="1"/>
</dbReference>
<evidence type="ECO:0000313" key="9">
    <source>
        <dbReference type="EMBL" id="CAF1629095.1"/>
    </source>
</evidence>
<evidence type="ECO:0000256" key="4">
    <source>
        <dbReference type="ARBA" id="ARBA00023110"/>
    </source>
</evidence>
<accession>A0A816D1F0</accession>
<name>A0A816D1F0_ADIRI</name>
<feature type="region of interest" description="Disordered" evidence="6">
    <location>
        <begin position="23"/>
        <end position="60"/>
    </location>
</feature>
<sequence length="447" mass="50324">MFSNPIYNLPSQFNENLLSQNLSGLSLNRNPSHQDQSSPEQQQQQQQQPSAQQQQEPSQQDLLQDNLDFDPVEFAQQQQQLTNDIEGFVPTTFDDTNIKWASPEDINISYQRGSPFVRQYNNTMIDDYYKKFVRPITEYVSIPTTGQPTYVYQNLSGQEATNETLSTEPVMPEGALPGDATALLLTTLSQTNLAGVEEKKHKKKHKKRSSKHAHHDTEKHIDPEKLLNESKPEILDGFDLAPPLPIPPNDSLDASYQQQQQVATNPLLNKLGGTGPQVPMRNESNPVVYFDIEVDGEARGRLIMELFSHVLPRTAQNFLSLCLNEHGFGYRLSYFHRIIPDFMAQGGDFEKSNGTGGYSIYGEKFEDEGFPYPHDRIGLLSMANSGPNTNGSQFFITFVPCPHLDNKHVVFGQVLQGFHILKDLEMSGSENGDVSREVKIAHSDQLQ</sequence>
<evidence type="ECO:0000256" key="3">
    <source>
        <dbReference type="ARBA" id="ARBA00013194"/>
    </source>
</evidence>
<evidence type="ECO:0000313" key="8">
    <source>
        <dbReference type="EMBL" id="CAF1517218.1"/>
    </source>
</evidence>
<dbReference type="GO" id="GO:0005737">
    <property type="term" value="C:cytoplasm"/>
    <property type="evidence" value="ECO:0007669"/>
    <property type="project" value="TreeGrafter"/>
</dbReference>